<feature type="compositionally biased region" description="Low complexity" evidence="2">
    <location>
        <begin position="1085"/>
        <end position="1097"/>
    </location>
</feature>
<organism evidence="3 4">
    <name type="scientific">Chlamydomonas schloesseri</name>
    <dbReference type="NCBI Taxonomy" id="2026947"/>
    <lineage>
        <taxon>Eukaryota</taxon>
        <taxon>Viridiplantae</taxon>
        <taxon>Chlorophyta</taxon>
        <taxon>core chlorophytes</taxon>
        <taxon>Chlorophyceae</taxon>
        <taxon>CS clade</taxon>
        <taxon>Chlamydomonadales</taxon>
        <taxon>Chlamydomonadaceae</taxon>
        <taxon>Chlamydomonas</taxon>
    </lineage>
</organism>
<feature type="region of interest" description="Disordered" evidence="2">
    <location>
        <begin position="905"/>
        <end position="969"/>
    </location>
</feature>
<feature type="coiled-coil region" evidence="1">
    <location>
        <begin position="719"/>
        <end position="782"/>
    </location>
</feature>
<feature type="region of interest" description="Disordered" evidence="2">
    <location>
        <begin position="582"/>
        <end position="602"/>
    </location>
</feature>
<evidence type="ECO:0000256" key="2">
    <source>
        <dbReference type="SAM" id="MobiDB-lite"/>
    </source>
</evidence>
<dbReference type="OrthoDB" id="553382at2759"/>
<feature type="region of interest" description="Disordered" evidence="2">
    <location>
        <begin position="1060"/>
        <end position="1458"/>
    </location>
</feature>
<feature type="compositionally biased region" description="Basic and acidic residues" evidence="2">
    <location>
        <begin position="1289"/>
        <end position="1299"/>
    </location>
</feature>
<feature type="region of interest" description="Disordered" evidence="2">
    <location>
        <begin position="1884"/>
        <end position="1965"/>
    </location>
</feature>
<feature type="compositionally biased region" description="Low complexity" evidence="2">
    <location>
        <begin position="1117"/>
        <end position="1127"/>
    </location>
</feature>
<reference evidence="3" key="1">
    <citation type="journal article" date="2020" name="bioRxiv">
        <title>Comparative genomics of Chlamydomonas.</title>
        <authorList>
            <person name="Craig R.J."/>
            <person name="Hasan A.R."/>
            <person name="Ness R.W."/>
            <person name="Keightley P.D."/>
        </authorList>
    </citation>
    <scope>NUCLEOTIDE SEQUENCE</scope>
    <source>
        <strain evidence="3">CCAP 11/173</strain>
    </source>
</reference>
<protein>
    <recommendedName>
        <fullName evidence="5">Sfi1 spindle body domain-containing protein</fullName>
    </recommendedName>
</protein>
<sequence length="1965" mass="198055">MPKGRPEDVFREAKKLVEEVRLSRQRSPQRLGASTSVSPEPALGLHGSALSLTDTAYPPAALKASGYGRATFQLSDARLAAAKDGLGGAAASLVGGWLASNVGDAAPSVGGDDDLGRAWAFQAAAGTAVGARRFPGRSSPAGKSAAFAAGKAAEGLSDHGGDTTAAGAEGGDVTPSRWQKLTQRVNAAEAAVGAGLSPQRASQLLQPSSPVPASAAGAASVTGAAGIASSQSWFPDQPSKAARLSSPSSTAPALPYPGPSGGAGEAGGGWASTALGLGSGPGARAGSAARDSLGLASYSFSLLHSATGDAGAPTAAAAAGTAGAFGGYGSGSGGSGGGGAGGLLLSGLQLGGGNGDGGGGRGFGLDFNRAGMTTTGLLQPSTGLAGLHAGYGAAGPRVGAGAAAYGGSTGATASTGKALSPYERAVAALQQAEQQLREHQQHKGATAGADGARGAVSAAEAPANAALLAAERFLRGGAAKPGPAKVSATGAGAGPRGVALPSRPAADSTAGAGEGSFEDVAMGMLRRLTAAAPLGGPPAVAPPLLRTYTALEPPPAQHMVAAAALAAAKAAAATQKVGDIHSGAENGAGGGHGEQGGLRSAVPGGVATAVSRAAAPAAAPELEFQITMQGLMSAAHRAASEEALQAARERRRREAAAAAEAEIAAAEERTVALLRRALYLHLWRMAAGWGRREAQELRWQLAASKARRCLAAWHQAARVQRLERLAEEALELAAGARRLQVADQFRRLALMHRSLLAWRAAAEACAQERAAEQEEAMRLRQEQHADTVREAAADRFRCLWLLHSCLRTWRTTARARAAARATLGSARAAWAGGGPGHAGQRYGTSDTSGGGGGPGMAGAAPAAAARAAGAGPSRAALSGRERDQHRRAAVEALLGRLKSQREAFMQDGTGNTGGGAEGGGGVAAAEPRPATATAASAHPPASPRSPHGVQARPATASPAPPPPHAAFPGLNRFVRPAVMRDGVALPGQQPRGSSGSSGGAAARATRPQPFKLSTDRRAVHRRQQVLSACEATRQLVVHQGGGEPAEDAAAVAAGAGAAASAGGAGAHGQWQQGASRGPEQQWQQAANAAAEGGAHSSGAGGAVGGGDGGWCGPTQHAPAPAQAWAGAVEEGVLGDDDQEDAGSVWSEGGQQATQEQHQHQQHPGDAGQEERLAEEEADDDAEQWEGCSVSSSLQQGSARWGAEAGEEGEEEGSGSQGAAEQADAEATSLTLDGGHSDRWLEQPSAPGTGLESEADGAAAFAPAQPQDSYLEPGGGVRPQASGDAAAPEDDGRRYLDQRHQPARHHQQAWQAEGELEHPQQPQQAPSALVAQPSHRSLHSSCSASSPQQQQQQSTAATGSTRAAGPHAPQQPTAVDAAAPHRSAHHTASSTRAAPSRPASARLPPGTWRPPSPPKDATRPTTAGSSRPTSAARDNRRGSLGGGAAAAVTAGRRGGPTSAAARAAATSILLLQQQQQQVEAPVPGAGVALGPALTAADVEKLRAAEVRRRRQADEKARALAAELAAHMNALAEAHHRRSLLLWFGVTPWIQLVLLARQQRQVAQAHRDLGLMRAALLGFARAVVRARMQPAAEQAAAVSRGRYLRRSRLALAVLDRLSAAAAAAGLHRRHLAHRVLLGFMRNASDAWSARADAEEFATRRRLWSCFKGWRQAAEEQASSRLLWELQAQHDAERALGRRRAARVLAAWRRLTAEGTAQRAELQARSQKWAKVQGWLREVHQSRASGAGSLAASASGSARSSAVAAVGAAAQRPLRGAGAASTAGLPPAAADTVAAGGLGAGAESLLQQPDPMRLKLCGEFELPPSLGGDWGSEVGGGTGQGQGGGASKQGGGGAAAGADVDDPLGLGPIEEQLQQFSLGPSGIASLLRQQQQQRNQAPAGSPLLLPRPGGGTPAPGRGEACLGRDAGEAGAGTEGSRQRRAVGPPASRQERLARYLQGRSGGGAAGAC</sequence>
<feature type="compositionally biased region" description="Polar residues" evidence="2">
    <location>
        <begin position="1418"/>
        <end position="1428"/>
    </location>
</feature>
<feature type="compositionally biased region" description="Low complexity" evidence="2">
    <location>
        <begin position="1331"/>
        <end position="1364"/>
    </location>
</feature>
<dbReference type="Proteomes" id="UP000613740">
    <property type="component" value="Unassembled WGS sequence"/>
</dbReference>
<feature type="coiled-coil region" evidence="1">
    <location>
        <begin position="644"/>
        <end position="676"/>
    </location>
</feature>
<feature type="compositionally biased region" description="Low complexity" evidence="2">
    <location>
        <begin position="991"/>
        <end position="1004"/>
    </location>
</feature>
<feature type="region of interest" description="Disordered" evidence="2">
    <location>
        <begin position="21"/>
        <end position="42"/>
    </location>
</feature>
<feature type="compositionally biased region" description="Low complexity" evidence="2">
    <location>
        <begin position="1885"/>
        <end position="1904"/>
    </location>
</feature>
<name>A0A835WFI5_9CHLO</name>
<accession>A0A835WFI5</accession>
<evidence type="ECO:0000313" key="3">
    <source>
        <dbReference type="EMBL" id="KAG2446532.1"/>
    </source>
</evidence>
<gene>
    <name evidence="3" type="ORF">HYH02_008519</name>
</gene>
<evidence type="ECO:0000313" key="4">
    <source>
        <dbReference type="Proteomes" id="UP000613740"/>
    </source>
</evidence>
<keyword evidence="1" id="KW-0175">Coiled coil</keyword>
<feature type="compositionally biased region" description="Gly residues" evidence="2">
    <location>
        <begin position="586"/>
        <end position="596"/>
    </location>
</feature>
<comment type="caution">
    <text evidence="3">The sequence shown here is derived from an EMBL/GenBank/DDBJ whole genome shotgun (WGS) entry which is preliminary data.</text>
</comment>
<dbReference type="EMBL" id="JAEHOD010000026">
    <property type="protein sequence ID" value="KAG2446532.1"/>
    <property type="molecule type" value="Genomic_DNA"/>
</dbReference>
<feature type="compositionally biased region" description="Low complexity" evidence="2">
    <location>
        <begin position="1376"/>
        <end position="1401"/>
    </location>
</feature>
<feature type="compositionally biased region" description="Acidic residues" evidence="2">
    <location>
        <begin position="1172"/>
        <end position="1183"/>
    </location>
</feature>
<feature type="region of interest" description="Disordered" evidence="2">
    <location>
        <begin position="1822"/>
        <end position="1863"/>
    </location>
</feature>
<feature type="compositionally biased region" description="Low complexity" evidence="2">
    <location>
        <begin position="241"/>
        <end position="253"/>
    </location>
</feature>
<feature type="compositionally biased region" description="Polar residues" evidence="2">
    <location>
        <begin position="1188"/>
        <end position="1197"/>
    </location>
</feature>
<feature type="compositionally biased region" description="Gly residues" evidence="2">
    <location>
        <begin position="1956"/>
        <end position="1965"/>
    </location>
</feature>
<feature type="compositionally biased region" description="Gly residues" evidence="2">
    <location>
        <begin position="1825"/>
        <end position="1852"/>
    </location>
</feature>
<feature type="compositionally biased region" description="Low complexity" evidence="2">
    <location>
        <begin position="1216"/>
        <end position="1226"/>
    </location>
</feature>
<keyword evidence="4" id="KW-1185">Reference proteome</keyword>
<feature type="compositionally biased region" description="Low complexity" evidence="2">
    <location>
        <begin position="162"/>
        <end position="174"/>
    </location>
</feature>
<feature type="region of interest" description="Disordered" evidence="2">
    <location>
        <begin position="230"/>
        <end position="267"/>
    </location>
</feature>
<feature type="region of interest" description="Disordered" evidence="2">
    <location>
        <begin position="826"/>
        <end position="885"/>
    </location>
</feature>
<feature type="compositionally biased region" description="Low complexity" evidence="2">
    <location>
        <begin position="1444"/>
        <end position="1458"/>
    </location>
</feature>
<feature type="region of interest" description="Disordered" evidence="2">
    <location>
        <begin position="154"/>
        <end position="175"/>
    </location>
</feature>
<feature type="region of interest" description="Disordered" evidence="2">
    <location>
        <begin position="479"/>
        <end position="513"/>
    </location>
</feature>
<evidence type="ECO:0000256" key="1">
    <source>
        <dbReference type="SAM" id="Coils"/>
    </source>
</evidence>
<feature type="compositionally biased region" description="Gly residues" evidence="2">
    <location>
        <begin position="910"/>
        <end position="922"/>
    </location>
</feature>
<proteinExistence type="predicted"/>
<feature type="region of interest" description="Disordered" evidence="2">
    <location>
        <begin position="983"/>
        <end position="1021"/>
    </location>
</feature>
<evidence type="ECO:0008006" key="5">
    <source>
        <dbReference type="Google" id="ProtNLM"/>
    </source>
</evidence>
<feature type="compositionally biased region" description="Low complexity" evidence="2">
    <location>
        <begin position="1060"/>
        <end position="1074"/>
    </location>
</feature>
<feature type="compositionally biased region" description="Low complexity" evidence="2">
    <location>
        <begin position="1255"/>
        <end position="1267"/>
    </location>
</feature>
<feature type="compositionally biased region" description="Gly residues" evidence="2">
    <location>
        <begin position="1098"/>
        <end position="1111"/>
    </location>
</feature>
<feature type="compositionally biased region" description="Low complexity" evidence="2">
    <location>
        <begin position="923"/>
        <end position="957"/>
    </location>
</feature>
<feature type="compositionally biased region" description="Low complexity" evidence="2">
    <location>
        <begin position="857"/>
        <end position="878"/>
    </location>
</feature>
<feature type="compositionally biased region" description="Polar residues" evidence="2">
    <location>
        <begin position="25"/>
        <end position="38"/>
    </location>
</feature>